<accession>A0ABP9RNU0</accession>
<evidence type="ECO:0000256" key="4">
    <source>
        <dbReference type="SAM" id="MobiDB-lite"/>
    </source>
</evidence>
<evidence type="ECO:0000256" key="1">
    <source>
        <dbReference type="ARBA" id="ARBA00008061"/>
    </source>
</evidence>
<dbReference type="SUPFAM" id="SSF51011">
    <property type="entry name" value="Glycosyl hydrolase domain"/>
    <property type="match status" value="1"/>
</dbReference>
<keyword evidence="2" id="KW-0378">Hydrolase</keyword>
<dbReference type="InterPro" id="IPR011837">
    <property type="entry name" value="Glycogen_debranch_GlgX"/>
</dbReference>
<evidence type="ECO:0000256" key="2">
    <source>
        <dbReference type="ARBA" id="ARBA00022801"/>
    </source>
</evidence>
<dbReference type="PANTHER" id="PTHR43002">
    <property type="entry name" value="GLYCOGEN DEBRANCHING ENZYME"/>
    <property type="match status" value="1"/>
</dbReference>
<reference evidence="7" key="1">
    <citation type="journal article" date="2019" name="Int. J. Syst. Evol. Microbiol.">
        <title>The Global Catalogue of Microorganisms (GCM) 10K type strain sequencing project: providing services to taxonomists for standard genome sequencing and annotation.</title>
        <authorList>
            <consortium name="The Broad Institute Genomics Platform"/>
            <consortium name="The Broad Institute Genome Sequencing Center for Infectious Disease"/>
            <person name="Wu L."/>
            <person name="Ma J."/>
        </authorList>
    </citation>
    <scope>NUCLEOTIDE SEQUENCE [LARGE SCALE GENOMIC DNA]</scope>
    <source>
        <strain evidence="7">JCM 18304</strain>
    </source>
</reference>
<name>A0ABP9RNU0_9ACTN</name>
<dbReference type="Pfam" id="PF00128">
    <property type="entry name" value="Alpha-amylase"/>
    <property type="match status" value="1"/>
</dbReference>
<dbReference type="InterPro" id="IPR006047">
    <property type="entry name" value="GH13_cat_dom"/>
</dbReference>
<feature type="region of interest" description="Disordered" evidence="4">
    <location>
        <begin position="466"/>
        <end position="488"/>
    </location>
</feature>
<keyword evidence="3" id="KW-0326">Glycosidase</keyword>
<dbReference type="InterPro" id="IPR013780">
    <property type="entry name" value="Glyco_hydro_b"/>
</dbReference>
<dbReference type="CDD" id="cd11326">
    <property type="entry name" value="AmyAc_Glg_debranch"/>
    <property type="match status" value="1"/>
</dbReference>
<evidence type="ECO:0000256" key="3">
    <source>
        <dbReference type="ARBA" id="ARBA00023295"/>
    </source>
</evidence>
<gene>
    <name evidence="6" type="primary">glgX_2</name>
    <name evidence="6" type="ORF">GCM10023322_13980</name>
</gene>
<dbReference type="Pfam" id="PF02922">
    <property type="entry name" value="CBM_48"/>
    <property type="match status" value="1"/>
</dbReference>
<dbReference type="InterPro" id="IPR013783">
    <property type="entry name" value="Ig-like_fold"/>
</dbReference>
<comment type="caution">
    <text evidence="6">The sequence shown here is derived from an EMBL/GenBank/DDBJ whole genome shotgun (WGS) entry which is preliminary data.</text>
</comment>
<dbReference type="InterPro" id="IPR004193">
    <property type="entry name" value="Glyco_hydro_13_N"/>
</dbReference>
<evidence type="ECO:0000313" key="6">
    <source>
        <dbReference type="EMBL" id="GAA5180816.1"/>
    </source>
</evidence>
<dbReference type="InterPro" id="IPR017853">
    <property type="entry name" value="GH"/>
</dbReference>
<feature type="compositionally biased region" description="Basic and acidic residues" evidence="4">
    <location>
        <begin position="466"/>
        <end position="480"/>
    </location>
</feature>
<dbReference type="NCBIfam" id="TIGR02100">
    <property type="entry name" value="glgX_debranch"/>
    <property type="match status" value="1"/>
</dbReference>
<evidence type="ECO:0000313" key="7">
    <source>
        <dbReference type="Proteomes" id="UP001501570"/>
    </source>
</evidence>
<comment type="similarity">
    <text evidence="1">Belongs to the glycosyl hydrolase 13 family.</text>
</comment>
<dbReference type="RefSeq" id="WP_345627181.1">
    <property type="nucleotide sequence ID" value="NZ_BAABJQ010000003.1"/>
</dbReference>
<dbReference type="InterPro" id="IPR014756">
    <property type="entry name" value="Ig_E-set"/>
</dbReference>
<organism evidence="6 7">
    <name type="scientific">Rugosimonospora acidiphila</name>
    <dbReference type="NCBI Taxonomy" id="556531"/>
    <lineage>
        <taxon>Bacteria</taxon>
        <taxon>Bacillati</taxon>
        <taxon>Actinomycetota</taxon>
        <taxon>Actinomycetes</taxon>
        <taxon>Micromonosporales</taxon>
        <taxon>Micromonosporaceae</taxon>
        <taxon>Rugosimonospora</taxon>
    </lineage>
</organism>
<protein>
    <submittedName>
        <fullName evidence="6">Glycogen debranching protein GlgX</fullName>
    </submittedName>
</protein>
<dbReference type="CDD" id="cd02856">
    <property type="entry name" value="E_set_GDE_Isoamylase_N"/>
    <property type="match status" value="1"/>
</dbReference>
<feature type="domain" description="Glycosyl hydrolase family 13 catalytic" evidence="5">
    <location>
        <begin position="169"/>
        <end position="566"/>
    </location>
</feature>
<dbReference type="SUPFAM" id="SSF51445">
    <property type="entry name" value="(Trans)glycosidases"/>
    <property type="match status" value="1"/>
</dbReference>
<sequence length="708" mass="79700">MQLWPGERYPMGATYDGTGTNFAIYSEVAEGVELCLFDEADTERRVALSEVDAFVWHGFAPGLEPGTRYGFRVHGPYDPGRGLRCDPSKLLLDPYATAIDGQVRWGPALYGYDPDDPGRRSGRDSAPYVPRSVVTNPYFDWGSDRPPRVPYHDTVIYEAHVKGLTARHPGIPERLRGTYAGLAHPVMIEYLRRLGVTAVELMPVHQFAHDERLVAAGLANYWGYNTIGFFAPHQQYAATNRLGQQVQEFRGMVKALHAAGIEVILDVVYNHTAEGDHRGPTLSLRGIDNSQYYRLRPDDPALYVDTTGCGNSLNAGSPHCLQLIMDSLRYWVREMHVDGFRFDLAATLARDFYEVDRLATFFEVAQQDPVVSMVKLIAEPWDLGPGGYQVGNFPPLWMEWNGKYRDTTRDLWRWQPATLAEFASRVCGSADLYQDDGRKPVASVNFVTCHDGFTLADLVSYDQKRNEANGEDNRDGENHNRSWNCGAEGPTGDPDILALRARQRRNLMATLLLSQGVPMIGHGDELGRTQRGNNNAYCQDSSLTWVDWEGADERMLEFTRRLIELRREHRVFHRRHFYTGRPVRRAAGTPIPDLEWFTFDGRLMTDDDWETDFGRSVALFLNGDGINERGSRGERYTDDSFLVFFNASEIPLEFVVPGQEYGDKWQVVIDTVDPVPAAEPDVVAPGARIPVRERSLMVLGRLVGPAAG</sequence>
<dbReference type="Gene3D" id="3.20.20.80">
    <property type="entry name" value="Glycosidases"/>
    <property type="match status" value="1"/>
</dbReference>
<dbReference type="EMBL" id="BAABJQ010000003">
    <property type="protein sequence ID" value="GAA5180816.1"/>
    <property type="molecule type" value="Genomic_DNA"/>
</dbReference>
<keyword evidence="7" id="KW-1185">Reference proteome</keyword>
<dbReference type="Gene3D" id="2.60.40.10">
    <property type="entry name" value="Immunoglobulins"/>
    <property type="match status" value="1"/>
</dbReference>
<dbReference type="Gene3D" id="2.60.40.1180">
    <property type="entry name" value="Golgi alpha-mannosidase II"/>
    <property type="match status" value="1"/>
</dbReference>
<dbReference type="Proteomes" id="UP001501570">
    <property type="component" value="Unassembled WGS sequence"/>
</dbReference>
<dbReference type="SMART" id="SM00642">
    <property type="entry name" value="Aamy"/>
    <property type="match status" value="1"/>
</dbReference>
<proteinExistence type="inferred from homology"/>
<dbReference type="InterPro" id="IPR044505">
    <property type="entry name" value="GlgX_Isoamylase_N_E_set"/>
</dbReference>
<dbReference type="SUPFAM" id="SSF81296">
    <property type="entry name" value="E set domains"/>
    <property type="match status" value="1"/>
</dbReference>
<evidence type="ECO:0000259" key="5">
    <source>
        <dbReference type="SMART" id="SM00642"/>
    </source>
</evidence>